<accession>A0A7X0TUB9</accession>
<gene>
    <name evidence="1" type="ORF">HNQ55_002557</name>
</gene>
<proteinExistence type="predicted"/>
<keyword evidence="2" id="KW-1185">Reference proteome</keyword>
<dbReference type="RefSeq" id="WP_184424808.1">
    <property type="nucleotide sequence ID" value="NZ_AP027362.1"/>
</dbReference>
<dbReference type="Proteomes" id="UP000537141">
    <property type="component" value="Unassembled WGS sequence"/>
</dbReference>
<reference evidence="1 2" key="1">
    <citation type="submission" date="2020-08" db="EMBL/GenBank/DDBJ databases">
        <title>Genomic Encyclopedia of Type Strains, Phase IV (KMG-IV): sequencing the most valuable type-strain genomes for metagenomic binning, comparative biology and taxonomic classification.</title>
        <authorList>
            <person name="Goeker M."/>
        </authorList>
    </citation>
    <scope>NUCLEOTIDE SEQUENCE [LARGE SCALE GENOMIC DNA]</scope>
    <source>
        <strain evidence="1 2">DSM 26287</strain>
    </source>
</reference>
<dbReference type="AlphaFoldDB" id="A0A7X0TUB9"/>
<comment type="caution">
    <text evidence="1">The sequence shown here is derived from an EMBL/GenBank/DDBJ whole genome shotgun (WGS) entry which is preliminary data.</text>
</comment>
<dbReference type="EMBL" id="JACHHU010000023">
    <property type="protein sequence ID" value="MBB6544033.1"/>
    <property type="molecule type" value="Genomic_DNA"/>
</dbReference>
<evidence type="ECO:0000313" key="1">
    <source>
        <dbReference type="EMBL" id="MBB6544033.1"/>
    </source>
</evidence>
<sequence>MRKTDKKIDSQLINLLTDVCDSAAEGVEGFQWLTHRVNYSNFPESLQIICVFDTDESVTRYKLMENKVLLPLIQAKLNTMGIKFKNIAPHVSYDSEERCNKEHGGNWAKRLDQH</sequence>
<protein>
    <recommendedName>
        <fullName evidence="3">Fis family transcriptional regulator</fullName>
    </recommendedName>
</protein>
<organism evidence="1 2">
    <name type="scientific">Thalassotalea piscium</name>
    <dbReference type="NCBI Taxonomy" id="1230533"/>
    <lineage>
        <taxon>Bacteria</taxon>
        <taxon>Pseudomonadati</taxon>
        <taxon>Pseudomonadota</taxon>
        <taxon>Gammaproteobacteria</taxon>
        <taxon>Alteromonadales</taxon>
        <taxon>Colwelliaceae</taxon>
        <taxon>Thalassotalea</taxon>
    </lineage>
</organism>
<name>A0A7X0TUB9_9GAMM</name>
<evidence type="ECO:0008006" key="3">
    <source>
        <dbReference type="Google" id="ProtNLM"/>
    </source>
</evidence>
<evidence type="ECO:0000313" key="2">
    <source>
        <dbReference type="Proteomes" id="UP000537141"/>
    </source>
</evidence>